<keyword evidence="9" id="KW-1185">Reference proteome</keyword>
<dbReference type="PROSITE" id="PS51296">
    <property type="entry name" value="RIESKE"/>
    <property type="match status" value="1"/>
</dbReference>
<evidence type="ECO:0000256" key="1">
    <source>
        <dbReference type="ARBA" id="ARBA00022714"/>
    </source>
</evidence>
<feature type="region of interest" description="Disordered" evidence="6">
    <location>
        <begin position="1"/>
        <end position="62"/>
    </location>
</feature>
<dbReference type="PATRIC" id="fig|797114.5.peg.4313"/>
<dbReference type="GO" id="GO:0051537">
    <property type="term" value="F:2 iron, 2 sulfur cluster binding"/>
    <property type="evidence" value="ECO:0007669"/>
    <property type="project" value="UniProtKB-KW"/>
</dbReference>
<keyword evidence="4" id="KW-0411">Iron-sulfur</keyword>
<dbReference type="Pfam" id="PF00355">
    <property type="entry name" value="Rieske"/>
    <property type="match status" value="1"/>
</dbReference>
<comment type="caution">
    <text evidence="8">The sequence shown here is derived from an EMBL/GenBank/DDBJ whole genome shotgun (WGS) entry which is preliminary data.</text>
</comment>
<dbReference type="InterPro" id="IPR036188">
    <property type="entry name" value="FAD/NAD-bd_sf"/>
</dbReference>
<keyword evidence="1" id="KW-0001">2Fe-2S</keyword>
<dbReference type="SUPFAM" id="SSF50022">
    <property type="entry name" value="ISP domain"/>
    <property type="match status" value="1"/>
</dbReference>
<evidence type="ECO:0000313" key="9">
    <source>
        <dbReference type="Proteomes" id="UP000011626"/>
    </source>
</evidence>
<gene>
    <name evidence="8" type="ORF">C475_21394</name>
</gene>
<reference evidence="8 9" key="1">
    <citation type="journal article" date="2014" name="PLoS Genet.">
        <title>Phylogenetically driven sequencing of extremely halophilic archaea reveals strategies for static and dynamic osmo-response.</title>
        <authorList>
            <person name="Becker E.A."/>
            <person name="Seitzer P.M."/>
            <person name="Tritt A."/>
            <person name="Larsen D."/>
            <person name="Krusor M."/>
            <person name="Yao A.I."/>
            <person name="Wu D."/>
            <person name="Madern D."/>
            <person name="Eisen J.A."/>
            <person name="Darling A.E."/>
            <person name="Facciotti M.T."/>
        </authorList>
    </citation>
    <scope>NUCLEOTIDE SEQUENCE [LARGE SCALE GENOMIC DNA]</scope>
    <source>
        <strain evidence="8 9">2-9-1</strain>
    </source>
</reference>
<evidence type="ECO:0000256" key="5">
    <source>
        <dbReference type="ARBA" id="ARBA00023157"/>
    </source>
</evidence>
<sequence>MTLDPPSDGSHPDGDRGDPGNRSGPDDRGGPAGAAVMTDGGRPSGRHESLWTATSERTDYGPLDGDIRVDAAVVGGGIAGIATAFELVERGRTVAVVERDRILDWTTGRTTAKVTSLHGLVYDHLIDHFGVERARQYADANQAAVERVADTVDRLDIDCQFGRAPAYTYVESASDRGGVRAEVDAARRFGLPASFVESTELPYEVAGAVRFDDQAYFHPRKYLLALAERVADHDKHADGSGEGGIYEETVVTAVDDGDPCRLGTDRGEVVADDVVLATHFPVSDHALYFSRLSPKRSYVLAARLSGETPDGMYYDPSEPYFSVRPHAESESLVLIGGQNHRTGHADSTTDRYRELERRARERFDIETIEYRWATQDYTSIDSVPFVGPAAPQLDAVYVATGFGGWGMTNGVAAGVVLADLITGRSNPWADVYDPTRFEFGASKSDLVSHNKHAMGHFFDGHVRGRPDLDLSGLSPGEATVADERDDPVAVYRDDDGAVHAVSAVCPHMGCLVAWNDGERSWDCPCHGSRFDIDGNVLDTPAVDGLDSVDLGVSDR</sequence>
<dbReference type="InterPro" id="IPR006076">
    <property type="entry name" value="FAD-dep_OxRdtase"/>
</dbReference>
<dbReference type="Pfam" id="PF01266">
    <property type="entry name" value="DAO"/>
    <property type="match status" value="1"/>
</dbReference>
<dbReference type="Gene3D" id="3.30.9.10">
    <property type="entry name" value="D-Amino Acid Oxidase, subunit A, domain 2"/>
    <property type="match status" value="1"/>
</dbReference>
<dbReference type="PANTHER" id="PTHR13847:SF274">
    <property type="entry name" value="RIESKE 2FE-2S IRON-SULFUR PROTEIN YHFW-RELATED"/>
    <property type="match status" value="1"/>
</dbReference>
<keyword evidence="2" id="KW-0479">Metal-binding</keyword>
<dbReference type="SUPFAM" id="SSF51905">
    <property type="entry name" value="FAD/NAD(P)-binding domain"/>
    <property type="match status" value="1"/>
</dbReference>
<dbReference type="GO" id="GO:0016020">
    <property type="term" value="C:membrane"/>
    <property type="evidence" value="ECO:0007669"/>
    <property type="project" value="InterPro"/>
</dbReference>
<feature type="domain" description="Rieske" evidence="7">
    <location>
        <begin position="465"/>
        <end position="555"/>
    </location>
</feature>
<dbReference type="AlphaFoldDB" id="M0C9I2"/>
<evidence type="ECO:0000259" key="7">
    <source>
        <dbReference type="PROSITE" id="PS51296"/>
    </source>
</evidence>
<dbReference type="InterPro" id="IPR036922">
    <property type="entry name" value="Rieske_2Fe-2S_sf"/>
</dbReference>
<accession>M0C9I2</accession>
<name>M0C9I2_9EURY</name>
<proteinExistence type="predicted"/>
<dbReference type="GO" id="GO:0046872">
    <property type="term" value="F:metal ion binding"/>
    <property type="evidence" value="ECO:0007669"/>
    <property type="project" value="UniProtKB-KW"/>
</dbReference>
<dbReference type="EMBL" id="AOIU01000048">
    <property type="protein sequence ID" value="ELZ19895.1"/>
    <property type="molecule type" value="Genomic_DNA"/>
</dbReference>
<dbReference type="Gene3D" id="2.102.10.10">
    <property type="entry name" value="Rieske [2Fe-2S] iron-sulphur domain"/>
    <property type="match status" value="1"/>
</dbReference>
<keyword evidence="3" id="KW-0408">Iron</keyword>
<evidence type="ECO:0000256" key="2">
    <source>
        <dbReference type="ARBA" id="ARBA00022723"/>
    </source>
</evidence>
<protein>
    <submittedName>
        <fullName evidence="8">FAD dependent oxidoreductase</fullName>
    </submittedName>
</protein>
<dbReference type="InterPro" id="IPR017941">
    <property type="entry name" value="Rieske_2Fe-2S"/>
</dbReference>
<dbReference type="Gene3D" id="3.50.50.60">
    <property type="entry name" value="FAD/NAD(P)-binding domain"/>
    <property type="match status" value="1"/>
</dbReference>
<evidence type="ECO:0000256" key="6">
    <source>
        <dbReference type="SAM" id="MobiDB-lite"/>
    </source>
</evidence>
<dbReference type="Proteomes" id="UP000011626">
    <property type="component" value="Unassembled WGS sequence"/>
</dbReference>
<evidence type="ECO:0000256" key="4">
    <source>
        <dbReference type="ARBA" id="ARBA00023014"/>
    </source>
</evidence>
<dbReference type="GO" id="GO:0005737">
    <property type="term" value="C:cytoplasm"/>
    <property type="evidence" value="ECO:0007669"/>
    <property type="project" value="TreeGrafter"/>
</dbReference>
<dbReference type="InterPro" id="IPR005805">
    <property type="entry name" value="Rieske_Fe-S_prot_C"/>
</dbReference>
<keyword evidence="5" id="KW-1015">Disulfide bond</keyword>
<dbReference type="PRINTS" id="PR00162">
    <property type="entry name" value="RIESKE"/>
</dbReference>
<evidence type="ECO:0000256" key="3">
    <source>
        <dbReference type="ARBA" id="ARBA00023004"/>
    </source>
</evidence>
<dbReference type="STRING" id="797114.C475_21394"/>
<dbReference type="PANTHER" id="PTHR13847">
    <property type="entry name" value="SARCOSINE DEHYDROGENASE-RELATED"/>
    <property type="match status" value="1"/>
</dbReference>
<dbReference type="eggNOG" id="arCOG00755">
    <property type="taxonomic scope" value="Archaea"/>
</dbReference>
<feature type="compositionally biased region" description="Basic and acidic residues" evidence="6">
    <location>
        <begin position="10"/>
        <end position="29"/>
    </location>
</feature>
<dbReference type="RefSeq" id="WP_006885941.1">
    <property type="nucleotide sequence ID" value="NZ_AOIU01000048.1"/>
</dbReference>
<organism evidence="8 9">
    <name type="scientific">Halosimplex carlsbadense 2-9-1</name>
    <dbReference type="NCBI Taxonomy" id="797114"/>
    <lineage>
        <taxon>Archaea</taxon>
        <taxon>Methanobacteriati</taxon>
        <taxon>Methanobacteriota</taxon>
        <taxon>Stenosarchaea group</taxon>
        <taxon>Halobacteria</taxon>
        <taxon>Halobacteriales</taxon>
        <taxon>Haloarculaceae</taxon>
        <taxon>Halosimplex</taxon>
    </lineage>
</organism>
<evidence type="ECO:0000313" key="8">
    <source>
        <dbReference type="EMBL" id="ELZ19895.1"/>
    </source>
</evidence>